<evidence type="ECO:0000313" key="2">
    <source>
        <dbReference type="Proteomes" id="UP001172386"/>
    </source>
</evidence>
<comment type="caution">
    <text evidence="1">The sequence shown here is derived from an EMBL/GenBank/DDBJ whole genome shotgun (WGS) entry which is preliminary data.</text>
</comment>
<proteinExistence type="predicted"/>
<keyword evidence="2" id="KW-1185">Reference proteome</keyword>
<dbReference type="Proteomes" id="UP001172386">
    <property type="component" value="Unassembled WGS sequence"/>
</dbReference>
<gene>
    <name evidence="1" type="ORF">H2198_008663</name>
</gene>
<accession>A0ACC2ZWL6</accession>
<sequence>MSGFEVASIVLGAIPLVIEAIKAYKAGKSAASIFVKWRGLLDRLLDKLEFQDFDFYMSIRNLLQAAGVEATYNDKAACRQALCRPENQFLLKEYLGVAGALFDRTVRNHETYLRQIASKLSGVRRVPNANKDDLQAILDAPEEAPGKLALSRRIKFTMEKEALDCLIKSLNEENLALDKIIDKTRTYTDYGTSSPGSVAKNMVRKFNKFQKAAKVLIGAIESAYQGLNCHPDHRVMLGLTARVDGVQDFHVKSTSQTKLSNDIVFNMWFKVFDTRGQRWCSAMISATWPEAADDCNFTTTTPLLSATPLIKITQMVPAAPINIIRDICNTIQNATSGQDCPYFCIKSRTLHSSVTSGHLTSNLQIHEKNVTLQEFLDNTVGQTSLQLGIPDRMRVALALASSILQLQSTPWLHPIWNDTKICFPCKSQNWTDIDPKSPIIPYTVSAGQTQSGQMPIAKPMEVMLELAIILLELYHHQSFEQWAATAGEVTGPTIGLRRNSAIEWLRSTENMIIESYAAAIGNCLALCANPIHKWEDAALQENFCENIILQLKKMCK</sequence>
<protein>
    <submittedName>
        <fullName evidence="1">Uncharacterized protein</fullName>
    </submittedName>
</protein>
<reference evidence="1" key="1">
    <citation type="submission" date="2022-10" db="EMBL/GenBank/DDBJ databases">
        <title>Culturing micro-colonial fungi from biological soil crusts in the Mojave desert and describing Neophaeococcomyces mojavensis, and introducing the new genera and species Taxawa tesnikishii.</title>
        <authorList>
            <person name="Kurbessoian T."/>
            <person name="Stajich J.E."/>
        </authorList>
    </citation>
    <scope>NUCLEOTIDE SEQUENCE</scope>
    <source>
        <strain evidence="1">JES_112</strain>
    </source>
</reference>
<organism evidence="1 2">
    <name type="scientific">Neophaeococcomyces mojaviensis</name>
    <dbReference type="NCBI Taxonomy" id="3383035"/>
    <lineage>
        <taxon>Eukaryota</taxon>
        <taxon>Fungi</taxon>
        <taxon>Dikarya</taxon>
        <taxon>Ascomycota</taxon>
        <taxon>Pezizomycotina</taxon>
        <taxon>Eurotiomycetes</taxon>
        <taxon>Chaetothyriomycetidae</taxon>
        <taxon>Chaetothyriales</taxon>
        <taxon>Chaetothyriales incertae sedis</taxon>
        <taxon>Neophaeococcomyces</taxon>
    </lineage>
</organism>
<dbReference type="EMBL" id="JAPDRQ010000219">
    <property type="protein sequence ID" value="KAJ9652077.1"/>
    <property type="molecule type" value="Genomic_DNA"/>
</dbReference>
<name>A0ACC2ZWL6_9EURO</name>
<evidence type="ECO:0000313" key="1">
    <source>
        <dbReference type="EMBL" id="KAJ9652077.1"/>
    </source>
</evidence>